<accession>A0AAE0GMR1</accession>
<sequence length="352" mass="38982">MHSMLPAFSAAVVAVGGAVGNAAIKKKHRAEIAQHQQQHQQEIEEWKEEVENAREMLEDAKVQLETQKAHQDTTERALIAATERAEKATHRGRAAKLWKEEVEVLKKATEVISAEMKVLQEEKSRVEDSHKDSISVWKSQIVDIVDKHSHGIVSSQQMAGLLLTLVSDMESGKRTLDEDIKQLATTTSNASDSDFGTTMVTNVLSSTEHLVRLLKTAQSSSTSCEEPVSFEPRLQPPSVPQRHLKTPGKEERPALRAREVNPIISDMEKVVDSHVKRRGIAGVDSEGTLVFQKTPPVRKTRGRTVPKMVNNAGAKRHTTSLDSEGLSFPTIKEPDLDKLPSSKNEPSLLLIR</sequence>
<comment type="caution">
    <text evidence="3">The sequence shown here is derived from an EMBL/GenBank/DDBJ whole genome shotgun (WGS) entry which is preliminary data.</text>
</comment>
<evidence type="ECO:0000256" key="1">
    <source>
        <dbReference type="SAM" id="Coils"/>
    </source>
</evidence>
<gene>
    <name evidence="3" type="ORF">CYMTET_11345</name>
</gene>
<protein>
    <submittedName>
        <fullName evidence="3">Uncharacterized protein</fullName>
    </submittedName>
</protein>
<feature type="region of interest" description="Disordered" evidence="2">
    <location>
        <begin position="311"/>
        <end position="352"/>
    </location>
</feature>
<reference evidence="3 4" key="1">
    <citation type="journal article" date="2015" name="Genome Biol. Evol.">
        <title>Comparative Genomics of a Bacterivorous Green Alga Reveals Evolutionary Causalities and Consequences of Phago-Mixotrophic Mode of Nutrition.</title>
        <authorList>
            <person name="Burns J.A."/>
            <person name="Paasch A."/>
            <person name="Narechania A."/>
            <person name="Kim E."/>
        </authorList>
    </citation>
    <scope>NUCLEOTIDE SEQUENCE [LARGE SCALE GENOMIC DNA]</scope>
    <source>
        <strain evidence="3 4">PLY_AMNH</strain>
    </source>
</reference>
<keyword evidence="1" id="KW-0175">Coiled coil</keyword>
<feature type="compositionally biased region" description="Basic and acidic residues" evidence="2">
    <location>
        <begin position="247"/>
        <end position="257"/>
    </location>
</feature>
<feature type="coiled-coil region" evidence="1">
    <location>
        <begin position="25"/>
        <end position="70"/>
    </location>
</feature>
<feature type="region of interest" description="Disordered" evidence="2">
    <location>
        <begin position="221"/>
        <end position="257"/>
    </location>
</feature>
<dbReference type="AlphaFoldDB" id="A0AAE0GMR1"/>
<keyword evidence="4" id="KW-1185">Reference proteome</keyword>
<evidence type="ECO:0000313" key="4">
    <source>
        <dbReference type="Proteomes" id="UP001190700"/>
    </source>
</evidence>
<organism evidence="3 4">
    <name type="scientific">Cymbomonas tetramitiformis</name>
    <dbReference type="NCBI Taxonomy" id="36881"/>
    <lineage>
        <taxon>Eukaryota</taxon>
        <taxon>Viridiplantae</taxon>
        <taxon>Chlorophyta</taxon>
        <taxon>Pyramimonadophyceae</taxon>
        <taxon>Pyramimonadales</taxon>
        <taxon>Pyramimonadaceae</taxon>
        <taxon>Cymbomonas</taxon>
    </lineage>
</organism>
<name>A0AAE0GMR1_9CHLO</name>
<proteinExistence type="predicted"/>
<evidence type="ECO:0000256" key="2">
    <source>
        <dbReference type="SAM" id="MobiDB-lite"/>
    </source>
</evidence>
<dbReference type="Proteomes" id="UP001190700">
    <property type="component" value="Unassembled WGS sequence"/>
</dbReference>
<dbReference type="EMBL" id="LGRX02004239">
    <property type="protein sequence ID" value="KAK3280842.1"/>
    <property type="molecule type" value="Genomic_DNA"/>
</dbReference>
<evidence type="ECO:0000313" key="3">
    <source>
        <dbReference type="EMBL" id="KAK3280842.1"/>
    </source>
</evidence>